<dbReference type="Proteomes" id="UP000030693">
    <property type="component" value="Unassembled WGS sequence"/>
</dbReference>
<dbReference type="STRING" id="691883.A0A058YYU0"/>
<dbReference type="EMBL" id="KK198107">
    <property type="protein sequence ID" value="KCV67175.1"/>
    <property type="molecule type" value="Genomic_DNA"/>
</dbReference>
<dbReference type="HAMAP" id="MF_01350">
    <property type="entry name" value="NDH1_NuoH"/>
    <property type="match status" value="1"/>
</dbReference>
<accession>A0A058YYU0</accession>
<reference evidence="9" key="1">
    <citation type="submission" date="2013-04" db="EMBL/GenBank/DDBJ databases">
        <title>The Genome Sequence of Fonticula alba ATCC 38817.</title>
        <authorList>
            <consortium name="The Broad Institute Genomics Platform"/>
            <person name="Russ C."/>
            <person name="Cuomo C."/>
            <person name="Burger G."/>
            <person name="Gray M.W."/>
            <person name="Holland P.W.H."/>
            <person name="King N."/>
            <person name="Lang F.B.F."/>
            <person name="Roger A.J."/>
            <person name="Ruiz-Trillo I."/>
            <person name="Brown M."/>
            <person name="Walker B."/>
            <person name="Young S."/>
            <person name="Zeng Q."/>
            <person name="Gargeya S."/>
            <person name="Fitzgerald M."/>
            <person name="Haas B."/>
            <person name="Abouelleil A."/>
            <person name="Allen A.W."/>
            <person name="Alvarado L."/>
            <person name="Arachchi H.M."/>
            <person name="Berlin A.M."/>
            <person name="Chapman S.B."/>
            <person name="Gainer-Dewar J."/>
            <person name="Goldberg J."/>
            <person name="Griggs A."/>
            <person name="Gujja S."/>
            <person name="Hansen M."/>
            <person name="Howarth C."/>
            <person name="Imamovic A."/>
            <person name="Ireland A."/>
            <person name="Larimer J."/>
            <person name="McCowan C."/>
            <person name="Murphy C."/>
            <person name="Pearson M."/>
            <person name="Poon T.W."/>
            <person name="Priest M."/>
            <person name="Roberts A."/>
            <person name="Saif S."/>
            <person name="Shea T."/>
            <person name="Sisk P."/>
            <person name="Sykes S."/>
            <person name="Wortman J."/>
            <person name="Nusbaum C."/>
            <person name="Birren B."/>
        </authorList>
    </citation>
    <scope>NUCLEOTIDE SEQUENCE [LARGE SCALE GENOMIC DNA]</scope>
    <source>
        <strain evidence="9">ATCC 38817</strain>
    </source>
</reference>
<dbReference type="GO" id="GO:0003954">
    <property type="term" value="F:NADH dehydrogenase activity"/>
    <property type="evidence" value="ECO:0007669"/>
    <property type="project" value="TreeGrafter"/>
</dbReference>
<evidence type="ECO:0000256" key="3">
    <source>
        <dbReference type="ARBA" id="ARBA00022692"/>
    </source>
</evidence>
<dbReference type="GO" id="GO:0009060">
    <property type="term" value="P:aerobic respiration"/>
    <property type="evidence" value="ECO:0007669"/>
    <property type="project" value="TreeGrafter"/>
</dbReference>
<dbReference type="GO" id="GO:0008137">
    <property type="term" value="F:NADH dehydrogenase (ubiquinone) activity"/>
    <property type="evidence" value="ECO:0007669"/>
    <property type="project" value="UniProtKB-EC"/>
</dbReference>
<feature type="transmembrane region" description="Helical" evidence="8">
    <location>
        <begin position="233"/>
        <end position="254"/>
    </location>
</feature>
<dbReference type="PROSITE" id="PS00667">
    <property type="entry name" value="COMPLEX1_ND1_1"/>
    <property type="match status" value="1"/>
</dbReference>
<dbReference type="NCBIfam" id="NF004741">
    <property type="entry name" value="PRK06076.1-2"/>
    <property type="match status" value="1"/>
</dbReference>
<dbReference type="PROSITE" id="PS00668">
    <property type="entry name" value="COMPLEX1_ND1_2"/>
    <property type="match status" value="1"/>
</dbReference>
<comment type="similarity">
    <text evidence="2 6">Belongs to the complex I subunit 1 family.</text>
</comment>
<evidence type="ECO:0000256" key="1">
    <source>
        <dbReference type="ARBA" id="ARBA00004141"/>
    </source>
</evidence>
<evidence type="ECO:0000256" key="8">
    <source>
        <dbReference type="SAM" id="Phobius"/>
    </source>
</evidence>
<dbReference type="OMA" id="WSGWASN"/>
<dbReference type="RefSeq" id="XP_009498425.1">
    <property type="nucleotide sequence ID" value="NW_009243184.1"/>
</dbReference>
<keyword evidence="6" id="KW-0520">NAD</keyword>
<dbReference type="GeneID" id="20531136"/>
<evidence type="ECO:0000313" key="10">
    <source>
        <dbReference type="Proteomes" id="UP000030693"/>
    </source>
</evidence>
<evidence type="ECO:0000256" key="7">
    <source>
        <dbReference type="RuleBase" id="RU000473"/>
    </source>
</evidence>
<dbReference type="PANTHER" id="PTHR11432">
    <property type="entry name" value="NADH DEHYDROGENASE SUBUNIT 1"/>
    <property type="match status" value="1"/>
</dbReference>
<geneLocation type="mitochondrion" evidence="9"/>
<gene>
    <name evidence="9" type="ORF">H696_09019</name>
</gene>
<keyword evidence="4 8" id="KW-1133">Transmembrane helix</keyword>
<evidence type="ECO:0000313" key="9">
    <source>
        <dbReference type="EMBL" id="KCV67175.1"/>
    </source>
</evidence>
<feature type="transmembrane region" description="Helical" evidence="8">
    <location>
        <begin position="73"/>
        <end position="92"/>
    </location>
</feature>
<keyword evidence="10" id="KW-1185">Reference proteome</keyword>
<keyword evidence="7 9" id="KW-0496">Mitochondrion</keyword>
<sequence length="316" mass="35252">MILVSFIDFLLVVVPVLIAVAYLTLAERKVMSLFQRRKGPNLVGPMGILQPFADALKLLVKEIVIPVQANKKMFIVAPIITLCFSLLGWVFIPLREDVLVSDINVSILFTLLVSALGVYGIVIAGWSSNSKYSLLGAIRSAAQMISYEVSLGLIIIATVIVAGSLNYVEIIMNQEIYWNILSCFPLLVMFYISAVAETNRPPFDLPEAEAELVAGYSTEYSGIGFAMFYMGEYANIILISCITVILYLGGWWGFILFNQFSFVVKLSFFLIAFVWVRVAFPRFRYDQLMRLGWLVFLPVGTGIVLFNSGIIYGLNI</sequence>
<evidence type="ECO:0000256" key="5">
    <source>
        <dbReference type="ARBA" id="ARBA00023136"/>
    </source>
</evidence>
<feature type="transmembrane region" description="Helical" evidence="8">
    <location>
        <begin position="6"/>
        <end position="26"/>
    </location>
</feature>
<organism evidence="9">
    <name type="scientific">Fonticula alba</name>
    <name type="common">Slime mold</name>
    <dbReference type="NCBI Taxonomy" id="691883"/>
    <lineage>
        <taxon>Eukaryota</taxon>
        <taxon>Rotosphaerida</taxon>
        <taxon>Fonticulaceae</taxon>
        <taxon>Fonticula</taxon>
    </lineage>
</organism>
<comment type="subcellular location">
    <subcellularLocation>
        <location evidence="1">Membrane</location>
        <topology evidence="1">Multi-pass membrane protein</topology>
    </subcellularLocation>
    <subcellularLocation>
        <location evidence="6">Mitochondrion inner membrane</location>
        <topology evidence="6">Multi-pass membrane protein</topology>
    </subcellularLocation>
</comment>
<dbReference type="InterPro" id="IPR001694">
    <property type="entry name" value="NADH_UbQ_OxRdtase_su1/FPO"/>
</dbReference>
<protein>
    <recommendedName>
        <fullName evidence="7">NADH-ubiquinone oxidoreductase chain 1</fullName>
        <ecNumber evidence="7">7.1.1.2</ecNumber>
    </recommendedName>
</protein>
<dbReference type="OrthoDB" id="531329at2759"/>
<feature type="transmembrane region" description="Helical" evidence="8">
    <location>
        <begin position="147"/>
        <end position="170"/>
    </location>
</feature>
<feature type="transmembrane region" description="Helical" evidence="8">
    <location>
        <begin position="260"/>
        <end position="280"/>
    </location>
</feature>
<dbReference type="EC" id="7.1.1.2" evidence="7"/>
<dbReference type="GO" id="GO:0005743">
    <property type="term" value="C:mitochondrial inner membrane"/>
    <property type="evidence" value="ECO:0007669"/>
    <property type="project" value="UniProtKB-SubCell"/>
</dbReference>
<comment type="catalytic activity">
    <reaction evidence="7">
        <text>a ubiquinone + NADH + 5 H(+)(in) = a ubiquinol + NAD(+) + 4 H(+)(out)</text>
        <dbReference type="Rhea" id="RHEA:29091"/>
        <dbReference type="Rhea" id="RHEA-COMP:9565"/>
        <dbReference type="Rhea" id="RHEA-COMP:9566"/>
        <dbReference type="ChEBI" id="CHEBI:15378"/>
        <dbReference type="ChEBI" id="CHEBI:16389"/>
        <dbReference type="ChEBI" id="CHEBI:17976"/>
        <dbReference type="ChEBI" id="CHEBI:57540"/>
        <dbReference type="ChEBI" id="CHEBI:57945"/>
        <dbReference type="EC" id="7.1.1.2"/>
    </reaction>
</comment>
<keyword evidence="5 8" id="KW-0472">Membrane</keyword>
<dbReference type="PANTHER" id="PTHR11432:SF3">
    <property type="entry name" value="NADH-UBIQUINONE OXIDOREDUCTASE CHAIN 1"/>
    <property type="match status" value="1"/>
</dbReference>
<feature type="transmembrane region" description="Helical" evidence="8">
    <location>
        <begin position="104"/>
        <end position="126"/>
    </location>
</feature>
<keyword evidence="7" id="KW-0830">Ubiquinone</keyword>
<dbReference type="Pfam" id="PF00146">
    <property type="entry name" value="NADHdh"/>
    <property type="match status" value="1"/>
</dbReference>
<name>A0A058YYU0_FONAL</name>
<dbReference type="AlphaFoldDB" id="A0A058YYU0"/>
<dbReference type="InterPro" id="IPR018086">
    <property type="entry name" value="NADH_UbQ_OxRdtase_su1_CS"/>
</dbReference>
<feature type="transmembrane region" description="Helical" evidence="8">
    <location>
        <begin position="176"/>
        <end position="196"/>
    </location>
</feature>
<evidence type="ECO:0000256" key="4">
    <source>
        <dbReference type="ARBA" id="ARBA00022989"/>
    </source>
</evidence>
<evidence type="ECO:0000256" key="6">
    <source>
        <dbReference type="RuleBase" id="RU000471"/>
    </source>
</evidence>
<keyword evidence="3 6" id="KW-0812">Transmembrane</keyword>
<proteinExistence type="inferred from homology"/>
<feature type="transmembrane region" description="Helical" evidence="8">
    <location>
        <begin position="292"/>
        <end position="314"/>
    </location>
</feature>
<evidence type="ECO:0000256" key="2">
    <source>
        <dbReference type="ARBA" id="ARBA00010535"/>
    </source>
</evidence>